<dbReference type="SUPFAM" id="SSF52172">
    <property type="entry name" value="CheY-like"/>
    <property type="match status" value="1"/>
</dbReference>
<reference evidence="8 9" key="1">
    <citation type="submission" date="2023-06" db="EMBL/GenBank/DDBJ databases">
        <title>Aquibacillus rhizosphaerae LR5S19.</title>
        <authorList>
            <person name="Sun J.-Q."/>
        </authorList>
    </citation>
    <scope>NUCLEOTIDE SEQUENCE [LARGE SCALE GENOMIC DNA]</scope>
    <source>
        <strain evidence="8 9">LR5S19</strain>
    </source>
</reference>
<feature type="domain" description="STAS" evidence="7">
    <location>
        <begin position="19"/>
        <end position="125"/>
    </location>
</feature>
<dbReference type="SMART" id="SM00342">
    <property type="entry name" value="HTH_ARAC"/>
    <property type="match status" value="1"/>
</dbReference>
<protein>
    <submittedName>
        <fullName evidence="8">Response regulator</fullName>
    </submittedName>
</protein>
<sequence length="259" mass="30070">MDRKTILIVDDEPRTRQGLKKTLENWAETSYEVISAASALEAIDIIKQRKIMLLITDIRMPEVTGLKLLEILKEQSKKPVVIVISAYSEFEYAHEALRLGVVNYLLKPISKQKLMEAVEEALEEVEKRTRTGRIERVIDDKLLTINMDERYNSSIKDSLTYIDQRYNQEITLKEVADHVHLNASYLSALFKEELQLTFSEYLTRTRLQHAKNMLISTTLPITEIAEKVGYSTSKYFIKLFKQQESMTPNAYRKLNVSDF</sequence>
<gene>
    <name evidence="8" type="ORF">QQS35_07495</name>
</gene>
<keyword evidence="3" id="KW-0804">Transcription</keyword>
<comment type="caution">
    <text evidence="8">The sequence shown here is derived from an EMBL/GenBank/DDBJ whole genome shotgun (WGS) entry which is preliminary data.</text>
</comment>
<keyword evidence="1" id="KW-0805">Transcription regulation</keyword>
<evidence type="ECO:0000259" key="5">
    <source>
        <dbReference type="PROSITE" id="PS01124"/>
    </source>
</evidence>
<proteinExistence type="predicted"/>
<feature type="modified residue" description="4-aspartylphosphate" evidence="4">
    <location>
        <position position="57"/>
    </location>
</feature>
<keyword evidence="2" id="KW-0238">DNA-binding</keyword>
<dbReference type="Pfam" id="PF00072">
    <property type="entry name" value="Response_reg"/>
    <property type="match status" value="1"/>
</dbReference>
<evidence type="ECO:0000259" key="6">
    <source>
        <dbReference type="PROSITE" id="PS50110"/>
    </source>
</evidence>
<name>A0ABT7L361_9BACI</name>
<dbReference type="RefSeq" id="WP_285931322.1">
    <property type="nucleotide sequence ID" value="NZ_JASTZU010000025.1"/>
</dbReference>
<evidence type="ECO:0000256" key="2">
    <source>
        <dbReference type="ARBA" id="ARBA00023125"/>
    </source>
</evidence>
<dbReference type="PRINTS" id="PR00032">
    <property type="entry name" value="HTHARAC"/>
</dbReference>
<dbReference type="InterPro" id="IPR011006">
    <property type="entry name" value="CheY-like_superfamily"/>
</dbReference>
<evidence type="ECO:0000256" key="3">
    <source>
        <dbReference type="ARBA" id="ARBA00023163"/>
    </source>
</evidence>
<feature type="domain" description="HTH araC/xylS-type" evidence="5">
    <location>
        <begin position="156"/>
        <end position="254"/>
    </location>
</feature>
<dbReference type="InterPro" id="IPR002645">
    <property type="entry name" value="STAS_dom"/>
</dbReference>
<dbReference type="Proteomes" id="UP001235343">
    <property type="component" value="Unassembled WGS sequence"/>
</dbReference>
<evidence type="ECO:0000259" key="7">
    <source>
        <dbReference type="PROSITE" id="PS50801"/>
    </source>
</evidence>
<evidence type="ECO:0000256" key="4">
    <source>
        <dbReference type="PROSITE-ProRule" id="PRU00169"/>
    </source>
</evidence>
<dbReference type="PROSITE" id="PS01124">
    <property type="entry name" value="HTH_ARAC_FAMILY_2"/>
    <property type="match status" value="1"/>
</dbReference>
<dbReference type="SUPFAM" id="SSF46689">
    <property type="entry name" value="Homeodomain-like"/>
    <property type="match status" value="2"/>
</dbReference>
<dbReference type="EMBL" id="JASTZU010000025">
    <property type="protein sequence ID" value="MDL4840300.1"/>
    <property type="molecule type" value="Genomic_DNA"/>
</dbReference>
<dbReference type="PROSITE" id="PS50801">
    <property type="entry name" value="STAS"/>
    <property type="match status" value="1"/>
</dbReference>
<dbReference type="InterPro" id="IPR001789">
    <property type="entry name" value="Sig_transdc_resp-reg_receiver"/>
</dbReference>
<dbReference type="Pfam" id="PF12833">
    <property type="entry name" value="HTH_18"/>
    <property type="match status" value="1"/>
</dbReference>
<dbReference type="PANTHER" id="PTHR43280">
    <property type="entry name" value="ARAC-FAMILY TRANSCRIPTIONAL REGULATOR"/>
    <property type="match status" value="1"/>
</dbReference>
<dbReference type="InterPro" id="IPR018062">
    <property type="entry name" value="HTH_AraC-typ_CS"/>
</dbReference>
<keyword evidence="4" id="KW-0597">Phosphoprotein</keyword>
<accession>A0ABT7L361</accession>
<dbReference type="Gene3D" id="3.40.50.2300">
    <property type="match status" value="1"/>
</dbReference>
<evidence type="ECO:0000313" key="8">
    <source>
        <dbReference type="EMBL" id="MDL4840300.1"/>
    </source>
</evidence>
<dbReference type="PROSITE" id="PS00041">
    <property type="entry name" value="HTH_ARAC_FAMILY_1"/>
    <property type="match status" value="1"/>
</dbReference>
<dbReference type="CDD" id="cd17536">
    <property type="entry name" value="REC_YesN-like"/>
    <property type="match status" value="1"/>
</dbReference>
<dbReference type="InterPro" id="IPR020449">
    <property type="entry name" value="Tscrpt_reg_AraC-type_HTH"/>
</dbReference>
<dbReference type="InterPro" id="IPR009057">
    <property type="entry name" value="Homeodomain-like_sf"/>
</dbReference>
<keyword evidence="9" id="KW-1185">Reference proteome</keyword>
<dbReference type="SMART" id="SM00448">
    <property type="entry name" value="REC"/>
    <property type="match status" value="1"/>
</dbReference>
<evidence type="ECO:0000313" key="9">
    <source>
        <dbReference type="Proteomes" id="UP001235343"/>
    </source>
</evidence>
<evidence type="ECO:0000256" key="1">
    <source>
        <dbReference type="ARBA" id="ARBA00023015"/>
    </source>
</evidence>
<dbReference type="PROSITE" id="PS50110">
    <property type="entry name" value="RESPONSE_REGULATORY"/>
    <property type="match status" value="1"/>
</dbReference>
<dbReference type="InterPro" id="IPR018060">
    <property type="entry name" value="HTH_AraC"/>
</dbReference>
<feature type="domain" description="Response regulatory" evidence="6">
    <location>
        <begin position="5"/>
        <end position="122"/>
    </location>
</feature>
<dbReference type="Gene3D" id="1.10.10.60">
    <property type="entry name" value="Homeodomain-like"/>
    <property type="match status" value="2"/>
</dbReference>
<dbReference type="PANTHER" id="PTHR43280:SF28">
    <property type="entry name" value="HTH-TYPE TRANSCRIPTIONAL ACTIVATOR RHAS"/>
    <property type="match status" value="1"/>
</dbReference>
<organism evidence="8 9">
    <name type="scientific">Aquibacillus rhizosphaerae</name>
    <dbReference type="NCBI Taxonomy" id="3051431"/>
    <lineage>
        <taxon>Bacteria</taxon>
        <taxon>Bacillati</taxon>
        <taxon>Bacillota</taxon>
        <taxon>Bacilli</taxon>
        <taxon>Bacillales</taxon>
        <taxon>Bacillaceae</taxon>
        <taxon>Aquibacillus</taxon>
    </lineage>
</organism>